<proteinExistence type="predicted"/>
<keyword evidence="2" id="KW-0808">Transferase</keyword>
<accession>A0A1C5GR32</accession>
<evidence type="ECO:0000313" key="3">
    <source>
        <dbReference type="Proteomes" id="UP000198221"/>
    </source>
</evidence>
<dbReference type="RefSeq" id="WP_089010589.1">
    <property type="nucleotide sequence ID" value="NZ_LT607754.1"/>
</dbReference>
<evidence type="ECO:0000313" key="2">
    <source>
        <dbReference type="EMBL" id="SCG36249.1"/>
    </source>
</evidence>
<dbReference type="CDD" id="cd04301">
    <property type="entry name" value="NAT_SF"/>
    <property type="match status" value="1"/>
</dbReference>
<name>A0A1C5GR32_9ACTN</name>
<dbReference type="InterPro" id="IPR050276">
    <property type="entry name" value="MshD_Acetyltransferase"/>
</dbReference>
<keyword evidence="3" id="KW-1185">Reference proteome</keyword>
<sequence length="158" mass="17021">MIDAGLRDRAGRHVTLRSVDDGNWRAVADVAPRDDQRDWVPALAARYLVLTMRSDVWTSLAVVADEAVVGHVMWGVDDDGSRWIGGLVIDAAEQDRGVGRAAVRTLADWLAAQDGGHPVRLSYHPDNTAAARLYESMGFVPTGAMEGDEVVAELSPAS</sequence>
<dbReference type="Pfam" id="PF00583">
    <property type="entry name" value="Acetyltransf_1"/>
    <property type="match status" value="1"/>
</dbReference>
<organism evidence="2 3">
    <name type="scientific">Micromonospora inositola</name>
    <dbReference type="NCBI Taxonomy" id="47865"/>
    <lineage>
        <taxon>Bacteria</taxon>
        <taxon>Bacillati</taxon>
        <taxon>Actinomycetota</taxon>
        <taxon>Actinomycetes</taxon>
        <taxon>Micromonosporales</taxon>
        <taxon>Micromonosporaceae</taxon>
        <taxon>Micromonospora</taxon>
    </lineage>
</organism>
<dbReference type="Gene3D" id="3.40.630.30">
    <property type="match status" value="1"/>
</dbReference>
<dbReference type="PANTHER" id="PTHR43617">
    <property type="entry name" value="L-AMINO ACID N-ACETYLTRANSFERASE"/>
    <property type="match status" value="1"/>
</dbReference>
<reference evidence="3" key="1">
    <citation type="submission" date="2016-06" db="EMBL/GenBank/DDBJ databases">
        <authorList>
            <person name="Varghese N."/>
            <person name="Submissions Spin"/>
        </authorList>
    </citation>
    <scope>NUCLEOTIDE SEQUENCE [LARGE SCALE GENOMIC DNA]</scope>
    <source>
        <strain evidence="3">DSM 43819</strain>
    </source>
</reference>
<dbReference type="GO" id="GO:0016747">
    <property type="term" value="F:acyltransferase activity, transferring groups other than amino-acyl groups"/>
    <property type="evidence" value="ECO:0007669"/>
    <property type="project" value="InterPro"/>
</dbReference>
<gene>
    <name evidence="2" type="ORF">GA0070613_0264</name>
</gene>
<dbReference type="InterPro" id="IPR000182">
    <property type="entry name" value="GNAT_dom"/>
</dbReference>
<dbReference type="SUPFAM" id="SSF55729">
    <property type="entry name" value="Acyl-CoA N-acyltransferases (Nat)"/>
    <property type="match status" value="1"/>
</dbReference>
<dbReference type="InterPro" id="IPR016181">
    <property type="entry name" value="Acyl_CoA_acyltransferase"/>
</dbReference>
<dbReference type="OrthoDB" id="3526335at2"/>
<evidence type="ECO:0000259" key="1">
    <source>
        <dbReference type="PROSITE" id="PS51186"/>
    </source>
</evidence>
<feature type="domain" description="N-acetyltransferase" evidence="1">
    <location>
        <begin position="14"/>
        <end position="157"/>
    </location>
</feature>
<protein>
    <submittedName>
        <fullName evidence="2">Diamine N-acetyltransferase</fullName>
    </submittedName>
</protein>
<dbReference type="EMBL" id="LT607754">
    <property type="protein sequence ID" value="SCG36249.1"/>
    <property type="molecule type" value="Genomic_DNA"/>
</dbReference>
<dbReference type="PROSITE" id="PS51186">
    <property type="entry name" value="GNAT"/>
    <property type="match status" value="1"/>
</dbReference>
<dbReference type="Proteomes" id="UP000198221">
    <property type="component" value="Chromosome I"/>
</dbReference>
<dbReference type="AlphaFoldDB" id="A0A1C5GR32"/>